<evidence type="ECO:0000256" key="9">
    <source>
        <dbReference type="SAM" id="Phobius"/>
    </source>
</evidence>
<proteinExistence type="inferred from homology"/>
<evidence type="ECO:0000313" key="11">
    <source>
        <dbReference type="EMBL" id="PHH61159.1"/>
    </source>
</evidence>
<comment type="caution">
    <text evidence="11">The sequence shown here is derived from an EMBL/GenBank/DDBJ whole genome shotgun (WGS) entry which is preliminary data.</text>
</comment>
<keyword evidence="12" id="KW-1185">Reference proteome</keyword>
<keyword evidence="4 9" id="KW-0812">Transmembrane</keyword>
<dbReference type="OrthoDB" id="1699231at2759"/>
<feature type="transmembrane region" description="Helical" evidence="9">
    <location>
        <begin position="175"/>
        <end position="195"/>
    </location>
</feature>
<feature type="transmembrane region" description="Helical" evidence="9">
    <location>
        <begin position="537"/>
        <end position="558"/>
    </location>
</feature>
<dbReference type="GO" id="GO:0000329">
    <property type="term" value="C:fungal-type vacuole membrane"/>
    <property type="evidence" value="ECO:0007669"/>
    <property type="project" value="TreeGrafter"/>
</dbReference>
<protein>
    <recommendedName>
        <fullName evidence="10">Sodium/calcium exchanger membrane region domain-containing protein</fullName>
    </recommendedName>
</protein>
<organism evidence="11 12">
    <name type="scientific">Ophiocordyceps australis</name>
    <dbReference type="NCBI Taxonomy" id="1399860"/>
    <lineage>
        <taxon>Eukaryota</taxon>
        <taxon>Fungi</taxon>
        <taxon>Dikarya</taxon>
        <taxon>Ascomycota</taxon>
        <taxon>Pezizomycotina</taxon>
        <taxon>Sordariomycetes</taxon>
        <taxon>Hypocreomycetidae</taxon>
        <taxon>Hypocreales</taxon>
        <taxon>Ophiocordycipitaceae</taxon>
        <taxon>Ophiocordyceps</taxon>
    </lineage>
</organism>
<feature type="transmembrane region" description="Helical" evidence="9">
    <location>
        <begin position="504"/>
        <end position="531"/>
    </location>
</feature>
<dbReference type="GO" id="GO:0012505">
    <property type="term" value="C:endomembrane system"/>
    <property type="evidence" value="ECO:0007669"/>
    <property type="project" value="UniProtKB-SubCell"/>
</dbReference>
<name>A0A2C5X8F6_9HYPO</name>
<dbReference type="Proteomes" id="UP000226192">
    <property type="component" value="Unassembled WGS sequence"/>
</dbReference>
<evidence type="ECO:0000256" key="6">
    <source>
        <dbReference type="ARBA" id="ARBA00023065"/>
    </source>
</evidence>
<dbReference type="InterPro" id="IPR044880">
    <property type="entry name" value="NCX_ion-bd_dom_sf"/>
</dbReference>
<feature type="transmembrane region" description="Helical" evidence="9">
    <location>
        <begin position="250"/>
        <end position="269"/>
    </location>
</feature>
<evidence type="ECO:0000256" key="5">
    <source>
        <dbReference type="ARBA" id="ARBA00022989"/>
    </source>
</evidence>
<evidence type="ECO:0000256" key="1">
    <source>
        <dbReference type="ARBA" id="ARBA00004127"/>
    </source>
</evidence>
<keyword evidence="7 9" id="KW-0472">Membrane</keyword>
<feature type="domain" description="Sodium/calcium exchanger membrane region" evidence="10">
    <location>
        <begin position="440"/>
        <end position="583"/>
    </location>
</feature>
<gene>
    <name evidence="11" type="ORF">CDD81_727</name>
</gene>
<evidence type="ECO:0000256" key="2">
    <source>
        <dbReference type="ARBA" id="ARBA00008170"/>
    </source>
</evidence>
<feature type="compositionally biased region" description="Basic residues" evidence="8">
    <location>
        <begin position="375"/>
        <end position="387"/>
    </location>
</feature>
<feature type="transmembrane region" description="Helical" evidence="9">
    <location>
        <begin position="570"/>
        <end position="590"/>
    </location>
</feature>
<feature type="transmembrane region" description="Helical" evidence="9">
    <location>
        <begin position="102"/>
        <end position="123"/>
    </location>
</feature>
<keyword evidence="3" id="KW-0813">Transport</keyword>
<keyword evidence="6" id="KW-0406">Ion transport</keyword>
<evidence type="ECO:0000313" key="12">
    <source>
        <dbReference type="Proteomes" id="UP000226192"/>
    </source>
</evidence>
<dbReference type="AlphaFoldDB" id="A0A2C5X8F6"/>
<evidence type="ECO:0000259" key="10">
    <source>
        <dbReference type="Pfam" id="PF01699"/>
    </source>
</evidence>
<feature type="domain" description="Sodium/calcium exchanger membrane region" evidence="10">
    <location>
        <begin position="129"/>
        <end position="269"/>
    </location>
</feature>
<reference evidence="11 12" key="1">
    <citation type="submission" date="2017-06" db="EMBL/GenBank/DDBJ databases">
        <title>Ant-infecting Ophiocordyceps genomes reveal a high diversity of potential behavioral manipulation genes and a possible major role for enterotoxins.</title>
        <authorList>
            <person name="De Bekker C."/>
            <person name="Evans H.C."/>
            <person name="Brachmann A."/>
            <person name="Hughes D.P."/>
        </authorList>
    </citation>
    <scope>NUCLEOTIDE SEQUENCE [LARGE SCALE GENOMIC DNA]</scope>
    <source>
        <strain evidence="11 12">Map64</strain>
    </source>
</reference>
<dbReference type="GO" id="GO:0015369">
    <property type="term" value="F:calcium:proton antiporter activity"/>
    <property type="evidence" value="ECO:0007669"/>
    <property type="project" value="TreeGrafter"/>
</dbReference>
<evidence type="ECO:0000256" key="4">
    <source>
        <dbReference type="ARBA" id="ARBA00022692"/>
    </source>
</evidence>
<dbReference type="InterPro" id="IPR004837">
    <property type="entry name" value="NaCa_Exmemb"/>
</dbReference>
<comment type="similarity">
    <text evidence="2">Belongs to the Ca(2+):cation antiporter (CaCA) (TC 2.A.19) family.</text>
</comment>
<evidence type="ECO:0000256" key="3">
    <source>
        <dbReference type="ARBA" id="ARBA00022448"/>
    </source>
</evidence>
<evidence type="ECO:0000256" key="7">
    <source>
        <dbReference type="ARBA" id="ARBA00023136"/>
    </source>
</evidence>
<keyword evidence="5 9" id="KW-1133">Transmembrane helix</keyword>
<dbReference type="EMBL" id="NJET01000114">
    <property type="protein sequence ID" value="PHH61159.1"/>
    <property type="molecule type" value="Genomic_DNA"/>
</dbReference>
<dbReference type="InterPro" id="IPR004713">
    <property type="entry name" value="CaH_exchang"/>
</dbReference>
<dbReference type="PANTHER" id="PTHR31503">
    <property type="entry name" value="VACUOLAR CALCIUM ION TRANSPORTER"/>
    <property type="match status" value="1"/>
</dbReference>
<feature type="transmembrane region" description="Helical" evidence="9">
    <location>
        <begin position="474"/>
        <end position="497"/>
    </location>
</feature>
<dbReference type="STRING" id="1399860.A0A2C5X8F6"/>
<dbReference type="GO" id="GO:0006874">
    <property type="term" value="P:intracellular calcium ion homeostasis"/>
    <property type="evidence" value="ECO:0007669"/>
    <property type="project" value="TreeGrafter"/>
</dbReference>
<dbReference type="Gene3D" id="1.20.1420.30">
    <property type="entry name" value="NCX, central ion-binding region"/>
    <property type="match status" value="2"/>
</dbReference>
<accession>A0A2C5X8F6</accession>
<comment type="subcellular location">
    <subcellularLocation>
        <location evidence="1">Endomembrane system</location>
        <topology evidence="1">Multi-pass membrane protein</topology>
    </subcellularLocation>
</comment>
<dbReference type="Pfam" id="PF01699">
    <property type="entry name" value="Na_Ca_ex"/>
    <property type="match status" value="2"/>
</dbReference>
<feature type="region of interest" description="Disordered" evidence="8">
    <location>
        <begin position="367"/>
        <end position="390"/>
    </location>
</feature>
<feature type="transmembrane region" description="Helical" evidence="9">
    <location>
        <begin position="216"/>
        <end position="238"/>
    </location>
</feature>
<dbReference type="PANTHER" id="PTHR31503:SF18">
    <property type="entry name" value="CA(2+)_H(+) EXCHANGER, PUTATIVE (EUROFUNG)-RELATED"/>
    <property type="match status" value="1"/>
</dbReference>
<evidence type="ECO:0000256" key="8">
    <source>
        <dbReference type="SAM" id="MobiDB-lite"/>
    </source>
</evidence>
<sequence length="594" mass="64560">MEEHHDEINHQDGVPVFRDCHDDESCQNYPPYQDHVDNDGASMLSAPSLPQSPSLLNHGVTRVWKSWHSIRRHVLPHNSLQWHRLDCNQQARGSFVGPLRDMVCSSWLNLLLVFVPVGFASHLLDASPLFVFASNALAIIPLSVLLTDATEAIAAYAGDTVGALLNISLGNLVELILFMCASILGSVLVNLLLILGSALLVSSGASCEPTYNSTEAQLLACLLFVSVFAFLMPTAFSYTYLQRPSANSSLMLSRISSLLILAIYIVYLIHELRWHSRHHGHNKSLDHDVESHMSVDDEHLLRLPPLSISVSQPLPPRTIRFADQDNFGPALCNAGNNKTNGVPHIGASCFDSSANDDFEPRGRNCTDVDPEGWHSHQRPLRPRKHARSLSLGSREAHMDGDLRRVCSRSSLTTLHLLHDGRLGADQDVSRPQAASHVAVALALLGVSSALMSLCAQLLVDTIDDVTRQTRLSEALIGLIVLPIVGNVAEYVTVVAVAARDKLDLAIAVAVGSSIQIALCVTPLTVIAGWLMQRHLSLTFNFFEMATLMGGVLLVNLLVLTESGGGLRMSALKGALMCACYVIVGLGAYFAPEEM</sequence>
<feature type="transmembrane region" description="Helical" evidence="9">
    <location>
        <begin position="437"/>
        <end position="459"/>
    </location>
</feature>